<keyword evidence="2" id="KW-0315">Glutamine amidotransferase</keyword>
<dbReference type="Proteomes" id="UP001196413">
    <property type="component" value="Unassembled WGS sequence"/>
</dbReference>
<keyword evidence="5" id="KW-1185">Reference proteome</keyword>
<evidence type="ECO:0000313" key="5">
    <source>
        <dbReference type="Proteomes" id="UP001196413"/>
    </source>
</evidence>
<proteinExistence type="predicted"/>
<name>A0AAD5WLI1_PARTN</name>
<feature type="domain" description="Glutamine amidotransferase type-2" evidence="3">
    <location>
        <begin position="1"/>
        <end position="196"/>
    </location>
</feature>
<sequence>MVKAERANSDIALHILAVDGLTALQHRGTEAAGLVGSSGNDRQHLDIIKGHGLVRDVFVEENLCKLKGSNLVIGHNRYSTAGRKQSAINCVQPFVVYTAVGAIAIAHNGELVDAKKKGKRYGKEELFGEQKRLLMLHEFRLGSSGAETFCLIDVAWGKRTIGRTADFDRFNKFNDEHGDLTYKQRAGHPHESSSST</sequence>
<dbReference type="EMBL" id="JAHQIW010007495">
    <property type="protein sequence ID" value="KAJ1374887.1"/>
    <property type="molecule type" value="Genomic_DNA"/>
</dbReference>
<accession>A0AAD5WLI1</accession>
<keyword evidence="1" id="KW-0808">Transferase</keyword>
<comment type="caution">
    <text evidence="4">The sequence shown here is derived from an EMBL/GenBank/DDBJ whole genome shotgun (WGS) entry which is preliminary data.</text>
</comment>
<dbReference type="InterPro" id="IPR017932">
    <property type="entry name" value="GATase_2_dom"/>
</dbReference>
<dbReference type="InterPro" id="IPR029055">
    <property type="entry name" value="Ntn_hydrolases_N"/>
</dbReference>
<gene>
    <name evidence="4" type="ORF">KIN20_037994</name>
</gene>
<dbReference type="PANTHER" id="PTHR11907">
    <property type="entry name" value="AMIDOPHOSPHORIBOSYLTRANSFERASE"/>
    <property type="match status" value="1"/>
</dbReference>
<evidence type="ECO:0000259" key="3">
    <source>
        <dbReference type="PROSITE" id="PS51278"/>
    </source>
</evidence>
<dbReference type="PROSITE" id="PS51278">
    <property type="entry name" value="GATASE_TYPE_2"/>
    <property type="match status" value="1"/>
</dbReference>
<reference evidence="4" key="1">
    <citation type="submission" date="2021-06" db="EMBL/GenBank/DDBJ databases">
        <title>Parelaphostrongylus tenuis whole genome reference sequence.</title>
        <authorList>
            <person name="Garwood T.J."/>
            <person name="Larsen P.A."/>
            <person name="Fountain-Jones N.M."/>
            <person name="Garbe J.R."/>
            <person name="Macchietto M.G."/>
            <person name="Kania S.A."/>
            <person name="Gerhold R.W."/>
            <person name="Richards J.E."/>
            <person name="Wolf T.M."/>
        </authorList>
    </citation>
    <scope>NUCLEOTIDE SEQUENCE</scope>
    <source>
        <strain evidence="4">MNPRO001-30</strain>
        <tissue evidence="4">Meninges</tissue>
    </source>
</reference>
<dbReference type="AlphaFoldDB" id="A0AAD5WLI1"/>
<evidence type="ECO:0000256" key="1">
    <source>
        <dbReference type="ARBA" id="ARBA00022679"/>
    </source>
</evidence>
<dbReference type="SUPFAM" id="SSF56235">
    <property type="entry name" value="N-terminal nucleophile aminohydrolases (Ntn hydrolases)"/>
    <property type="match status" value="1"/>
</dbReference>
<evidence type="ECO:0000313" key="4">
    <source>
        <dbReference type="EMBL" id="KAJ1374887.1"/>
    </source>
</evidence>
<dbReference type="GO" id="GO:0016740">
    <property type="term" value="F:transferase activity"/>
    <property type="evidence" value="ECO:0007669"/>
    <property type="project" value="UniProtKB-KW"/>
</dbReference>
<protein>
    <recommendedName>
        <fullName evidence="3">Glutamine amidotransferase type-2 domain-containing protein</fullName>
    </recommendedName>
</protein>
<dbReference type="Gene3D" id="3.60.20.10">
    <property type="entry name" value="Glutamine Phosphoribosylpyrophosphate, subunit 1, domain 1"/>
    <property type="match status" value="1"/>
</dbReference>
<organism evidence="4 5">
    <name type="scientific">Parelaphostrongylus tenuis</name>
    <name type="common">Meningeal worm</name>
    <dbReference type="NCBI Taxonomy" id="148309"/>
    <lineage>
        <taxon>Eukaryota</taxon>
        <taxon>Metazoa</taxon>
        <taxon>Ecdysozoa</taxon>
        <taxon>Nematoda</taxon>
        <taxon>Chromadorea</taxon>
        <taxon>Rhabditida</taxon>
        <taxon>Rhabditina</taxon>
        <taxon>Rhabditomorpha</taxon>
        <taxon>Strongyloidea</taxon>
        <taxon>Metastrongylidae</taxon>
        <taxon>Parelaphostrongylus</taxon>
    </lineage>
</organism>
<evidence type="ECO:0000256" key="2">
    <source>
        <dbReference type="ARBA" id="ARBA00022962"/>
    </source>
</evidence>